<protein>
    <submittedName>
        <fullName evidence="1">Uncharacterized protein</fullName>
    </submittedName>
</protein>
<sequence length="81" mass="8811">MHLPSLSISIGSGKVLAQRPSHSCLSSLSIYPSSVEKHHEHQTPPQLQSQYSTPMFTQDLANLVACLVDLADPKSNTLMLP</sequence>
<reference evidence="1 2" key="1">
    <citation type="journal article" date="2012" name="Genome Biol.">
        <title>Genome and low-iron response of an oceanic diatom adapted to chronic iron limitation.</title>
        <authorList>
            <person name="Lommer M."/>
            <person name="Specht M."/>
            <person name="Roy A.S."/>
            <person name="Kraemer L."/>
            <person name="Andreson R."/>
            <person name="Gutowska M.A."/>
            <person name="Wolf J."/>
            <person name="Bergner S.V."/>
            <person name="Schilhabel M.B."/>
            <person name="Klostermeier U.C."/>
            <person name="Beiko R.G."/>
            <person name="Rosenstiel P."/>
            <person name="Hippler M."/>
            <person name="Laroche J."/>
        </authorList>
    </citation>
    <scope>NUCLEOTIDE SEQUENCE [LARGE SCALE GENOMIC DNA]</scope>
    <source>
        <strain evidence="1 2">CCMP1005</strain>
    </source>
</reference>
<keyword evidence="2" id="KW-1185">Reference proteome</keyword>
<evidence type="ECO:0000313" key="1">
    <source>
        <dbReference type="EMBL" id="EJK77430.1"/>
    </source>
</evidence>
<evidence type="ECO:0000313" key="2">
    <source>
        <dbReference type="Proteomes" id="UP000266841"/>
    </source>
</evidence>
<dbReference type="Proteomes" id="UP000266841">
    <property type="component" value="Unassembled WGS sequence"/>
</dbReference>
<dbReference type="AlphaFoldDB" id="K0TIK4"/>
<accession>K0TIK4</accession>
<name>K0TIK4_THAOC</name>
<dbReference type="EMBL" id="AGNL01000887">
    <property type="protein sequence ID" value="EJK77430.1"/>
    <property type="molecule type" value="Genomic_DNA"/>
</dbReference>
<comment type="caution">
    <text evidence="1">The sequence shown here is derived from an EMBL/GenBank/DDBJ whole genome shotgun (WGS) entry which is preliminary data.</text>
</comment>
<gene>
    <name evidence="1" type="ORF">THAOC_00742</name>
</gene>
<organism evidence="1 2">
    <name type="scientific">Thalassiosira oceanica</name>
    <name type="common">Marine diatom</name>
    <dbReference type="NCBI Taxonomy" id="159749"/>
    <lineage>
        <taxon>Eukaryota</taxon>
        <taxon>Sar</taxon>
        <taxon>Stramenopiles</taxon>
        <taxon>Ochrophyta</taxon>
        <taxon>Bacillariophyta</taxon>
        <taxon>Coscinodiscophyceae</taxon>
        <taxon>Thalassiosirophycidae</taxon>
        <taxon>Thalassiosirales</taxon>
        <taxon>Thalassiosiraceae</taxon>
        <taxon>Thalassiosira</taxon>
    </lineage>
</organism>
<proteinExistence type="predicted"/>